<dbReference type="Proteomes" id="UP000632774">
    <property type="component" value="Unassembled WGS sequence"/>
</dbReference>
<reference evidence="1 2" key="1">
    <citation type="submission" date="2020-10" db="EMBL/GenBank/DDBJ databases">
        <title>Mucilaginibacter mali sp. nov., isolated from rhizosphere soil of apple orchard.</title>
        <authorList>
            <person name="Lee J.-S."/>
            <person name="Kim H.S."/>
            <person name="Kim J.-S."/>
        </authorList>
    </citation>
    <scope>NUCLEOTIDE SEQUENCE [LARGE SCALE GENOMIC DNA]</scope>
    <source>
        <strain evidence="1 2">KCTC 23157</strain>
    </source>
</reference>
<organism evidence="1 2">
    <name type="scientific">Mucilaginibacter boryungensis</name>
    <dbReference type="NCBI Taxonomy" id="768480"/>
    <lineage>
        <taxon>Bacteria</taxon>
        <taxon>Pseudomonadati</taxon>
        <taxon>Bacteroidota</taxon>
        <taxon>Sphingobacteriia</taxon>
        <taxon>Sphingobacteriales</taxon>
        <taxon>Sphingobacteriaceae</taxon>
        <taxon>Mucilaginibacter</taxon>
    </lineage>
</organism>
<evidence type="ECO:0000313" key="1">
    <source>
        <dbReference type="EMBL" id="MBE9667785.1"/>
    </source>
</evidence>
<sequence length="100" mass="10834">MNTTTLFKQNYNAGTHVVVNQGGTYSGKTFAIMQVLFCLACSEAKQVITVVGQDIPNLKVGALRDAASIYNSSPALQQMVKNFNRSDRVYEFHNGSGTVG</sequence>
<name>A0ABR9XKP4_9SPHI</name>
<dbReference type="RefSeq" id="WP_194107228.1">
    <property type="nucleotide sequence ID" value="NZ_JADFFM010000002.1"/>
</dbReference>
<protein>
    <submittedName>
        <fullName evidence="1">Uncharacterized protein</fullName>
    </submittedName>
</protein>
<comment type="caution">
    <text evidence="1">The sequence shown here is derived from an EMBL/GenBank/DDBJ whole genome shotgun (WGS) entry which is preliminary data.</text>
</comment>
<dbReference type="Gene3D" id="3.40.50.300">
    <property type="entry name" value="P-loop containing nucleotide triphosphate hydrolases"/>
    <property type="match status" value="1"/>
</dbReference>
<gene>
    <name evidence="1" type="ORF">IRJ18_15530</name>
</gene>
<proteinExistence type="predicted"/>
<dbReference type="EMBL" id="JADFFM010000002">
    <property type="protein sequence ID" value="MBE9667785.1"/>
    <property type="molecule type" value="Genomic_DNA"/>
</dbReference>
<dbReference type="InterPro" id="IPR027417">
    <property type="entry name" value="P-loop_NTPase"/>
</dbReference>
<evidence type="ECO:0000313" key="2">
    <source>
        <dbReference type="Proteomes" id="UP000632774"/>
    </source>
</evidence>
<keyword evidence="2" id="KW-1185">Reference proteome</keyword>
<accession>A0ABR9XKP4</accession>